<evidence type="ECO:0000256" key="1">
    <source>
        <dbReference type="ARBA" id="ARBA00004651"/>
    </source>
</evidence>
<sequence length="193" mass="21727">MHIIPFLTYVFVTTFTPGPNNIMSMSSASRNGFSNTLKFILGVAVGFFVILLLSCYFNLLLFHFIPKIEFLTSTLGAIYMLYLAFKIVNSARTADQSRNETSTSFVSGLFLQFINPKVIIYGLTVISTFIIPLYNSTLMFIFFSLVLAFVGFLATSCWAAFGVAFQRFLTKYRPLFNLVMALMLTYSALSTFI</sequence>
<evidence type="ECO:0000256" key="5">
    <source>
        <dbReference type="ARBA" id="ARBA00023136"/>
    </source>
</evidence>
<gene>
    <name evidence="7" type="ORF">KKP3000_002117</name>
</gene>
<evidence type="ECO:0000256" key="3">
    <source>
        <dbReference type="ARBA" id="ARBA00022692"/>
    </source>
</evidence>
<feature type="transmembrane region" description="Helical" evidence="6">
    <location>
        <begin position="140"/>
        <end position="163"/>
    </location>
</feature>
<comment type="caution">
    <text evidence="7">The sequence shown here is derived from an EMBL/GenBank/DDBJ whole genome shotgun (WGS) entry which is preliminary data.</text>
</comment>
<reference evidence="7 8" key="1">
    <citation type="journal article" date="2024" name="Int. J. Mol. Sci.">
        <title>Exploration of Alicyclobacillus spp. Genome in Search of Antibiotic Resistance.</title>
        <authorList>
            <person name="Bucka-Kolendo J."/>
            <person name="Kiousi D.E."/>
            <person name="Dekowska A."/>
            <person name="Mikolajczuk-Szczyrba A."/>
            <person name="Karadedos D.M."/>
            <person name="Michael P."/>
            <person name="Galanis A."/>
            <person name="Sokolowska B."/>
        </authorList>
    </citation>
    <scope>NUCLEOTIDE SEQUENCE [LARGE SCALE GENOMIC DNA]</scope>
    <source>
        <strain evidence="7 8">KKP 3000</strain>
    </source>
</reference>
<keyword evidence="5 6" id="KW-0472">Membrane</keyword>
<comment type="subcellular location">
    <subcellularLocation>
        <location evidence="1">Cell membrane</location>
        <topology evidence="1">Multi-pass membrane protein</topology>
    </subcellularLocation>
</comment>
<evidence type="ECO:0000313" key="8">
    <source>
        <dbReference type="Proteomes" id="UP001579974"/>
    </source>
</evidence>
<accession>A0ABV5AA18</accession>
<proteinExistence type="predicted"/>
<keyword evidence="8" id="KW-1185">Reference proteome</keyword>
<evidence type="ECO:0000256" key="4">
    <source>
        <dbReference type="ARBA" id="ARBA00022989"/>
    </source>
</evidence>
<dbReference type="Pfam" id="PF01810">
    <property type="entry name" value="LysE"/>
    <property type="match status" value="1"/>
</dbReference>
<dbReference type="InterPro" id="IPR001123">
    <property type="entry name" value="LeuE-type"/>
</dbReference>
<name>A0ABV5AA18_9BACL</name>
<dbReference type="PANTHER" id="PTHR30086">
    <property type="entry name" value="ARGININE EXPORTER PROTEIN ARGO"/>
    <property type="match status" value="1"/>
</dbReference>
<dbReference type="PANTHER" id="PTHR30086:SF20">
    <property type="entry name" value="ARGININE EXPORTER PROTEIN ARGO-RELATED"/>
    <property type="match status" value="1"/>
</dbReference>
<organism evidence="7 8">
    <name type="scientific">Alicyclobacillus fastidiosus</name>
    <dbReference type="NCBI Taxonomy" id="392011"/>
    <lineage>
        <taxon>Bacteria</taxon>
        <taxon>Bacillati</taxon>
        <taxon>Bacillota</taxon>
        <taxon>Bacilli</taxon>
        <taxon>Bacillales</taxon>
        <taxon>Alicyclobacillaceae</taxon>
        <taxon>Alicyclobacillus</taxon>
    </lineage>
</organism>
<protein>
    <submittedName>
        <fullName evidence="7">LysE family transporter</fullName>
    </submittedName>
</protein>
<dbReference type="RefSeq" id="WP_275472737.1">
    <property type="nucleotide sequence ID" value="NZ_CP162940.1"/>
</dbReference>
<feature type="transmembrane region" description="Helical" evidence="6">
    <location>
        <begin position="175"/>
        <end position="192"/>
    </location>
</feature>
<feature type="transmembrane region" description="Helical" evidence="6">
    <location>
        <begin position="70"/>
        <end position="88"/>
    </location>
</feature>
<evidence type="ECO:0000313" key="7">
    <source>
        <dbReference type="EMBL" id="MFB5189118.1"/>
    </source>
</evidence>
<dbReference type="EMBL" id="JBDXSU010000002">
    <property type="protein sequence ID" value="MFB5189118.1"/>
    <property type="molecule type" value="Genomic_DNA"/>
</dbReference>
<feature type="transmembrane region" description="Helical" evidence="6">
    <location>
        <begin position="109"/>
        <end position="134"/>
    </location>
</feature>
<keyword evidence="2" id="KW-1003">Cell membrane</keyword>
<dbReference type="Proteomes" id="UP001579974">
    <property type="component" value="Unassembled WGS sequence"/>
</dbReference>
<evidence type="ECO:0000256" key="6">
    <source>
        <dbReference type="SAM" id="Phobius"/>
    </source>
</evidence>
<feature type="transmembrane region" description="Helical" evidence="6">
    <location>
        <begin position="39"/>
        <end position="64"/>
    </location>
</feature>
<keyword evidence="4 6" id="KW-1133">Transmembrane helix</keyword>
<keyword evidence="3 6" id="KW-0812">Transmembrane</keyword>
<evidence type="ECO:0000256" key="2">
    <source>
        <dbReference type="ARBA" id="ARBA00022475"/>
    </source>
</evidence>